<accession>A0A0N4U6P6</accession>
<protein>
    <submittedName>
        <fullName evidence="1 4">Uncharacterized protein</fullName>
    </submittedName>
</protein>
<evidence type="ECO:0000313" key="4">
    <source>
        <dbReference type="WBParaSite" id="DME_0000261201-mRNA-1"/>
    </source>
</evidence>
<evidence type="ECO:0000313" key="2">
    <source>
        <dbReference type="Proteomes" id="UP000038040"/>
    </source>
</evidence>
<dbReference type="WBParaSite" id="DME_0000261201-mRNA-1">
    <property type="protein sequence ID" value="DME_0000261201-mRNA-1"/>
    <property type="gene ID" value="DME_0000261201"/>
</dbReference>
<evidence type="ECO:0000313" key="1">
    <source>
        <dbReference type="EMBL" id="VDN56999.1"/>
    </source>
</evidence>
<keyword evidence="3" id="KW-1185">Reference proteome</keyword>
<dbReference type="Proteomes" id="UP000038040">
    <property type="component" value="Unplaced"/>
</dbReference>
<sequence>MFPLVKHDFIIINNIKGVAIGEMALWREAWHRAARKQLIWLHLARTQTGSAQAVTLRKRCELFEDEEKEARRSLI</sequence>
<dbReference type="AlphaFoldDB" id="A0A0N4U6P6"/>
<organism evidence="2 4">
    <name type="scientific">Dracunculus medinensis</name>
    <name type="common">Guinea worm</name>
    <dbReference type="NCBI Taxonomy" id="318479"/>
    <lineage>
        <taxon>Eukaryota</taxon>
        <taxon>Metazoa</taxon>
        <taxon>Ecdysozoa</taxon>
        <taxon>Nematoda</taxon>
        <taxon>Chromadorea</taxon>
        <taxon>Rhabditida</taxon>
        <taxon>Spirurina</taxon>
        <taxon>Dracunculoidea</taxon>
        <taxon>Dracunculidae</taxon>
        <taxon>Dracunculus</taxon>
    </lineage>
</organism>
<dbReference type="EMBL" id="UYYG01001158">
    <property type="protein sequence ID" value="VDN56999.1"/>
    <property type="molecule type" value="Genomic_DNA"/>
</dbReference>
<evidence type="ECO:0000313" key="3">
    <source>
        <dbReference type="Proteomes" id="UP000274756"/>
    </source>
</evidence>
<name>A0A0N4U6P6_DRAME</name>
<gene>
    <name evidence="1" type="ORF">DME_LOCUS6972</name>
</gene>
<reference evidence="4" key="1">
    <citation type="submission" date="2017-02" db="UniProtKB">
        <authorList>
            <consortium name="WormBaseParasite"/>
        </authorList>
    </citation>
    <scope>IDENTIFICATION</scope>
</reference>
<proteinExistence type="predicted"/>
<dbReference type="Proteomes" id="UP000274756">
    <property type="component" value="Unassembled WGS sequence"/>
</dbReference>
<reference evidence="1 3" key="2">
    <citation type="submission" date="2018-11" db="EMBL/GenBank/DDBJ databases">
        <authorList>
            <consortium name="Pathogen Informatics"/>
        </authorList>
    </citation>
    <scope>NUCLEOTIDE SEQUENCE [LARGE SCALE GENOMIC DNA]</scope>
</reference>